<organism evidence="1 2">
    <name type="scientific">Klebsiella pneumoniae</name>
    <dbReference type="NCBI Taxonomy" id="573"/>
    <lineage>
        <taxon>Bacteria</taxon>
        <taxon>Pseudomonadati</taxon>
        <taxon>Pseudomonadota</taxon>
        <taxon>Gammaproteobacteria</taxon>
        <taxon>Enterobacterales</taxon>
        <taxon>Enterobacteriaceae</taxon>
        <taxon>Klebsiella/Raoultella group</taxon>
        <taxon>Klebsiella</taxon>
        <taxon>Klebsiella pneumoniae complex</taxon>
    </lineage>
</organism>
<protein>
    <submittedName>
        <fullName evidence="1">Potassium-transporting ATPase subunit B</fullName>
    </submittedName>
</protein>
<reference evidence="1 2" key="1">
    <citation type="submission" date="2018-06" db="EMBL/GenBank/DDBJ databases">
        <authorList>
            <consortium name="Pathogen Informatics"/>
            <person name="Doyle S."/>
        </authorList>
    </citation>
    <scope>NUCLEOTIDE SEQUENCE [LARGE SCALE GENOMIC DNA]</scope>
    <source>
        <strain evidence="1 2">NCTC9645</strain>
    </source>
</reference>
<accession>A0A2X3KQE5</accession>
<dbReference type="EMBL" id="UASO01000012">
    <property type="protein sequence ID" value="SQC88679.1"/>
    <property type="molecule type" value="Genomic_DNA"/>
</dbReference>
<name>A0A2X3KQE5_KLEPN</name>
<dbReference type="AlphaFoldDB" id="A0A2X3KQE5"/>
<gene>
    <name evidence="1" type="ORF">NCTC9645_06837</name>
</gene>
<evidence type="ECO:0000313" key="1">
    <source>
        <dbReference type="EMBL" id="SQC88679.1"/>
    </source>
</evidence>
<evidence type="ECO:0000313" key="2">
    <source>
        <dbReference type="Proteomes" id="UP000250675"/>
    </source>
</evidence>
<proteinExistence type="predicted"/>
<dbReference type="Proteomes" id="UP000250675">
    <property type="component" value="Unassembled WGS sequence"/>
</dbReference>
<sequence length="34" mass="3824">MSRKQLALLEPTLVRQALLDAVKNSARWCNGAIR</sequence>